<feature type="region of interest" description="Disordered" evidence="1">
    <location>
        <begin position="92"/>
        <end position="228"/>
    </location>
</feature>
<evidence type="ECO:0000259" key="2">
    <source>
        <dbReference type="PROSITE" id="PS50235"/>
    </source>
</evidence>
<protein>
    <submittedName>
        <fullName evidence="4">SUMO-specific isopeptidase USPL1</fullName>
    </submittedName>
</protein>
<dbReference type="AlphaFoldDB" id="A0A6P8H4E8"/>
<feature type="region of interest" description="Disordered" evidence="1">
    <location>
        <begin position="520"/>
        <end position="582"/>
    </location>
</feature>
<dbReference type="PROSITE" id="PS50235">
    <property type="entry name" value="USP_3"/>
    <property type="match status" value="1"/>
</dbReference>
<gene>
    <name evidence="4" type="primary">LOC116225100</name>
</gene>
<dbReference type="Proteomes" id="UP000515152">
    <property type="component" value="Chromosome 19"/>
</dbReference>
<sequence>MASSPLRMVSGFTMSGGSFGISGPAPAWAGYLGKSQDGPGLAETCPWCEAKGQVVTLRSYAINHKESIRLCPSPMCIFPLVSRPLEAVLSSLSSTPVPDQPDQTPAAPDSPDLVPPSAKRARTEEPPAKACSVHPNGATLPDPSTQNGDCLHATAENEGLSSDRDGDGSVCEDDDSSGMVCAPPEEVSAPAVGTPATGAAHKLDARASASAERSEVLSVEDPASVEEKSGSNLSWLNSLLVALAQCKTLRLSLLSSSSSSSLSSSRHGDCSQGRKRKNVTPDVSPVWDLCARYERASSLRQSNRQMEEGIDALQEGEKKLADLRSSVLQLLQHPLRRKLELIRRTVETPALALPALLELDSDAKELFQHSVRWESDCQACGCSSSSSCTSTVTAYTELVSDLHPLSAPVQITCSRCQSNNQKKKILQERFPSVFALHFVNGVPHNDVTACSFGYADAQYAVTVVIQHKESENLFISWSRQSDGSWTAYNDFTDPRGKSHSKLDIPEKEIHMIFWEVKSEDSHQTTTCTPMDTPSSTDSKPEEEDGVEVVPPEDVSFVSNTCTPVDIPPSSTDSKPEEEVGVEVVPPEDVSFVSNTCTPVDIPLHRQTPNQRRKSA</sequence>
<feature type="domain" description="USP" evidence="2">
    <location>
        <begin position="225"/>
        <end position="517"/>
    </location>
</feature>
<dbReference type="GeneID" id="116225100"/>
<dbReference type="KEGG" id="char:116225100"/>
<dbReference type="GO" id="GO:0016926">
    <property type="term" value="P:protein desumoylation"/>
    <property type="evidence" value="ECO:0007669"/>
    <property type="project" value="TreeGrafter"/>
</dbReference>
<accession>A0A6P8H4E8</accession>
<dbReference type="GO" id="GO:0030576">
    <property type="term" value="P:Cajal body organization"/>
    <property type="evidence" value="ECO:0007669"/>
    <property type="project" value="InterPro"/>
</dbReference>
<evidence type="ECO:0000313" key="4">
    <source>
        <dbReference type="RefSeq" id="XP_031442572.1"/>
    </source>
</evidence>
<dbReference type="OrthoDB" id="6160353at2759"/>
<reference evidence="4" key="1">
    <citation type="submission" date="2025-08" db="UniProtKB">
        <authorList>
            <consortium name="RefSeq"/>
        </authorList>
    </citation>
    <scope>IDENTIFICATION</scope>
</reference>
<dbReference type="InterPro" id="IPR028889">
    <property type="entry name" value="USP"/>
</dbReference>
<dbReference type="Pfam" id="PF15499">
    <property type="entry name" value="Peptidase_C98"/>
    <property type="match status" value="1"/>
</dbReference>
<dbReference type="GO" id="GO:0032183">
    <property type="term" value="F:SUMO binding"/>
    <property type="evidence" value="ECO:0007669"/>
    <property type="project" value="InterPro"/>
</dbReference>
<dbReference type="InterPro" id="IPR028890">
    <property type="entry name" value="Peptidase_C98"/>
</dbReference>
<evidence type="ECO:0000256" key="1">
    <source>
        <dbReference type="SAM" id="MobiDB-lite"/>
    </source>
</evidence>
<feature type="compositionally biased region" description="Polar residues" evidence="1">
    <location>
        <begin position="556"/>
        <end position="572"/>
    </location>
</feature>
<proteinExistence type="predicted"/>
<feature type="compositionally biased region" description="Low complexity" evidence="1">
    <location>
        <begin position="94"/>
        <end position="112"/>
    </location>
</feature>
<organism evidence="3 4">
    <name type="scientific">Clupea harengus</name>
    <name type="common">Atlantic herring</name>
    <dbReference type="NCBI Taxonomy" id="7950"/>
    <lineage>
        <taxon>Eukaryota</taxon>
        <taxon>Metazoa</taxon>
        <taxon>Chordata</taxon>
        <taxon>Craniata</taxon>
        <taxon>Vertebrata</taxon>
        <taxon>Euteleostomi</taxon>
        <taxon>Actinopterygii</taxon>
        <taxon>Neopterygii</taxon>
        <taxon>Teleostei</taxon>
        <taxon>Clupei</taxon>
        <taxon>Clupeiformes</taxon>
        <taxon>Clupeoidei</taxon>
        <taxon>Clupeidae</taxon>
        <taxon>Clupea</taxon>
    </lineage>
</organism>
<dbReference type="RefSeq" id="XP_031442572.1">
    <property type="nucleotide sequence ID" value="XM_031586712.2"/>
</dbReference>
<feature type="compositionally biased region" description="Polar residues" evidence="1">
    <location>
        <begin position="523"/>
        <end position="537"/>
    </location>
</feature>
<feature type="region of interest" description="Disordered" evidence="1">
    <location>
        <begin position="257"/>
        <end position="281"/>
    </location>
</feature>
<name>A0A6P8H4E8_CLUHA</name>
<evidence type="ECO:0000313" key="3">
    <source>
        <dbReference type="Proteomes" id="UP000515152"/>
    </source>
</evidence>
<feature type="compositionally biased region" description="Low complexity" evidence="1">
    <location>
        <begin position="189"/>
        <end position="220"/>
    </location>
</feature>
<dbReference type="InterPro" id="IPR033505">
    <property type="entry name" value="USPL1"/>
</dbReference>
<dbReference type="PANTHER" id="PTHR15294:SF3">
    <property type="entry name" value="SUMO-SPECIFIC ISOPEPTIDASE USPL1"/>
    <property type="match status" value="1"/>
</dbReference>
<dbReference type="PANTHER" id="PTHR15294">
    <property type="entry name" value="RETINOVIN-RELATED"/>
    <property type="match status" value="1"/>
</dbReference>
<keyword evidence="3" id="KW-1185">Reference proteome</keyword>
<dbReference type="GO" id="GO:0015030">
    <property type="term" value="C:Cajal body"/>
    <property type="evidence" value="ECO:0007669"/>
    <property type="project" value="TreeGrafter"/>
</dbReference>